<dbReference type="Pfam" id="PF04932">
    <property type="entry name" value="Wzy_C"/>
    <property type="match status" value="1"/>
</dbReference>
<evidence type="ECO:0000259" key="6">
    <source>
        <dbReference type="Pfam" id="PF04932"/>
    </source>
</evidence>
<feature type="transmembrane region" description="Helical" evidence="5">
    <location>
        <begin position="277"/>
        <end position="294"/>
    </location>
</feature>
<name>A0AAD2JCS8_BACPU</name>
<feature type="transmembrane region" description="Helical" evidence="5">
    <location>
        <begin position="434"/>
        <end position="453"/>
    </location>
</feature>
<dbReference type="RefSeq" id="WP_117732101.1">
    <property type="nucleotide sequence ID" value="NZ_CP027116.1"/>
</dbReference>
<gene>
    <name evidence="7" type="ORF">C5695_17885</name>
</gene>
<keyword evidence="4 5" id="KW-0472">Membrane</keyword>
<keyword evidence="2 5" id="KW-0812">Transmembrane</keyword>
<evidence type="ECO:0000256" key="5">
    <source>
        <dbReference type="SAM" id="Phobius"/>
    </source>
</evidence>
<feature type="transmembrane region" description="Helical" evidence="5">
    <location>
        <begin position="179"/>
        <end position="201"/>
    </location>
</feature>
<proteinExistence type="predicted"/>
<feature type="transmembrane region" description="Helical" evidence="5">
    <location>
        <begin position="401"/>
        <end position="422"/>
    </location>
</feature>
<accession>A0AAD2JCS8</accession>
<feature type="transmembrane region" description="Helical" evidence="5">
    <location>
        <begin position="221"/>
        <end position="246"/>
    </location>
</feature>
<feature type="domain" description="O-antigen ligase-related" evidence="6">
    <location>
        <begin position="262"/>
        <end position="409"/>
    </location>
</feature>
<feature type="transmembrane region" description="Helical" evidence="5">
    <location>
        <begin position="253"/>
        <end position="271"/>
    </location>
</feature>
<feature type="transmembrane region" description="Helical" evidence="5">
    <location>
        <begin position="459"/>
        <end position="476"/>
    </location>
</feature>
<evidence type="ECO:0000256" key="4">
    <source>
        <dbReference type="ARBA" id="ARBA00023136"/>
    </source>
</evidence>
<feature type="transmembrane region" description="Helical" evidence="5">
    <location>
        <begin position="152"/>
        <end position="172"/>
    </location>
</feature>
<feature type="transmembrane region" description="Helical" evidence="5">
    <location>
        <begin position="88"/>
        <end position="107"/>
    </location>
</feature>
<dbReference type="GO" id="GO:0016020">
    <property type="term" value="C:membrane"/>
    <property type="evidence" value="ECO:0007669"/>
    <property type="project" value="UniProtKB-SubCell"/>
</dbReference>
<dbReference type="Proteomes" id="UP000264960">
    <property type="component" value="Chromosome"/>
</dbReference>
<protein>
    <recommendedName>
        <fullName evidence="6">O-antigen ligase-related domain-containing protein</fullName>
    </recommendedName>
</protein>
<evidence type="ECO:0000313" key="7">
    <source>
        <dbReference type="EMBL" id="AVM25613.1"/>
    </source>
</evidence>
<feature type="transmembrane region" description="Helical" evidence="5">
    <location>
        <begin position="7"/>
        <end position="26"/>
    </location>
</feature>
<evidence type="ECO:0000256" key="3">
    <source>
        <dbReference type="ARBA" id="ARBA00022989"/>
    </source>
</evidence>
<reference evidence="7 8" key="1">
    <citation type="submission" date="2018-02" db="EMBL/GenBank/DDBJ databases">
        <title>The complete genome of two Bacillus pumilus strains from Cuatro Cienegas, Coahuila, Mexico.</title>
        <authorList>
            <person name="Zarza E."/>
            <person name="Alcaraz L.D."/>
            <person name="Aguilar-Salinas B."/>
            <person name="Islas A."/>
            <person name="Olmedo-Alvarez G."/>
        </authorList>
    </citation>
    <scope>NUCLEOTIDE SEQUENCE [LARGE SCALE GENOMIC DNA]</scope>
    <source>
        <strain evidence="7 8">145</strain>
    </source>
</reference>
<keyword evidence="3 5" id="KW-1133">Transmembrane helix</keyword>
<dbReference type="EMBL" id="CP027116">
    <property type="protein sequence ID" value="AVM25613.1"/>
    <property type="molecule type" value="Genomic_DNA"/>
</dbReference>
<evidence type="ECO:0000256" key="1">
    <source>
        <dbReference type="ARBA" id="ARBA00004141"/>
    </source>
</evidence>
<feature type="transmembrane region" description="Helical" evidence="5">
    <location>
        <begin position="63"/>
        <end position="82"/>
    </location>
</feature>
<feature type="transmembrane region" description="Helical" evidence="5">
    <location>
        <begin position="38"/>
        <end position="56"/>
    </location>
</feature>
<evidence type="ECO:0000313" key="8">
    <source>
        <dbReference type="Proteomes" id="UP000264960"/>
    </source>
</evidence>
<dbReference type="InterPro" id="IPR051533">
    <property type="entry name" value="WaaL-like"/>
</dbReference>
<sequence>MSVKQTAWQIMIGCILFAVGIGLVQMASVQPVGLKKMVAVPVILLILSAALVLMKLYMNGEQIFMSAIYLLIALTFFNNAFFSISAGFFSLFLYRIMLIAVFALFLWRMRDKGSYISQWQQIRVKGILGFFAAWFLYGLISLLWAHSVTDGLKYMSLLAMGMGFVFLIVMYIQRLDQVVTFYSIWLVMTVFVMGIGFYNHFTLNHLPNTSLYLGPAYKQHYPTSVFFNQNDFATFLSISFFLYLACMRQMKNGYLKVFGFLGAIAALYLILLTESRASLLGIFAGVAIYVWLLLPRFLKKWSIIAASGLVVIGIAVFSAKIYSIFYDLFLASQVAHSFSEPLPSNIARANLIKNAWHFFTNSYGFGVGAGNVSYYLAHFSIFDTDQVVEVHNWLLEVMTNFGFAIMLGYISVYAYLMFTLYKQYQWADSRSAKMIIEGLFAAMLSFLVSSISPSSVSNLYFHWVFLGLVIAAVNMLKNKQRLKLW</sequence>
<dbReference type="InterPro" id="IPR007016">
    <property type="entry name" value="O-antigen_ligase-rel_domated"/>
</dbReference>
<dbReference type="PANTHER" id="PTHR37422:SF23">
    <property type="entry name" value="TEICHURONIC ACID BIOSYNTHESIS PROTEIN TUAE"/>
    <property type="match status" value="1"/>
</dbReference>
<evidence type="ECO:0000256" key="2">
    <source>
        <dbReference type="ARBA" id="ARBA00022692"/>
    </source>
</evidence>
<dbReference type="PANTHER" id="PTHR37422">
    <property type="entry name" value="TEICHURONIC ACID BIOSYNTHESIS PROTEIN TUAE"/>
    <property type="match status" value="1"/>
</dbReference>
<dbReference type="NCBIfam" id="NF047675">
    <property type="entry name" value="TeichurnBiosyTuaE"/>
    <property type="match status" value="1"/>
</dbReference>
<comment type="subcellular location">
    <subcellularLocation>
        <location evidence="1">Membrane</location>
        <topology evidence="1">Multi-pass membrane protein</topology>
    </subcellularLocation>
</comment>
<feature type="transmembrane region" description="Helical" evidence="5">
    <location>
        <begin position="127"/>
        <end position="146"/>
    </location>
</feature>
<dbReference type="AlphaFoldDB" id="A0AAD2JCS8"/>
<organism evidence="7 8">
    <name type="scientific">Bacillus pumilus</name>
    <name type="common">Bacillus mesentericus</name>
    <dbReference type="NCBI Taxonomy" id="1408"/>
    <lineage>
        <taxon>Bacteria</taxon>
        <taxon>Bacillati</taxon>
        <taxon>Bacillota</taxon>
        <taxon>Bacilli</taxon>
        <taxon>Bacillales</taxon>
        <taxon>Bacillaceae</taxon>
        <taxon>Bacillus</taxon>
    </lineage>
</organism>
<feature type="transmembrane region" description="Helical" evidence="5">
    <location>
        <begin position="301"/>
        <end position="325"/>
    </location>
</feature>